<reference evidence="7" key="1">
    <citation type="submission" date="2022-10" db="EMBL/GenBank/DDBJ databases">
        <title>The complete genomes of actinobacterial strains from the NBC collection.</title>
        <authorList>
            <person name="Joergensen T.S."/>
            <person name="Alvarez Arevalo M."/>
            <person name="Sterndorff E.B."/>
            <person name="Faurdal D."/>
            <person name="Vuksanovic O."/>
            <person name="Mourched A.-S."/>
            <person name="Charusanti P."/>
            <person name="Shaw S."/>
            <person name="Blin K."/>
            <person name="Weber T."/>
        </authorList>
    </citation>
    <scope>NUCLEOTIDE SEQUENCE</scope>
    <source>
        <strain evidence="7">NBC_00248</strain>
    </source>
</reference>
<dbReference type="Pfam" id="PF16197">
    <property type="entry name" value="KAsynt_C_assoc"/>
    <property type="match status" value="1"/>
</dbReference>
<feature type="domain" description="Carrier" evidence="5">
    <location>
        <begin position="597"/>
        <end position="676"/>
    </location>
</feature>
<keyword evidence="2" id="KW-0597">Phosphoprotein</keyword>
<dbReference type="InterPro" id="IPR032821">
    <property type="entry name" value="PKS_assoc"/>
</dbReference>
<dbReference type="Gene3D" id="1.10.1240.100">
    <property type="match status" value="1"/>
</dbReference>
<dbReference type="Pfam" id="PF00550">
    <property type="entry name" value="PP-binding"/>
    <property type="match status" value="1"/>
</dbReference>
<evidence type="ECO:0000256" key="4">
    <source>
        <dbReference type="ARBA" id="ARBA00023315"/>
    </source>
</evidence>
<dbReference type="PROSITE" id="PS00606">
    <property type="entry name" value="KS3_1"/>
    <property type="match status" value="1"/>
</dbReference>
<evidence type="ECO:0000259" key="5">
    <source>
        <dbReference type="PROSITE" id="PS50075"/>
    </source>
</evidence>
<dbReference type="InterPro" id="IPR020806">
    <property type="entry name" value="PKS_PP-bd"/>
</dbReference>
<dbReference type="Gene3D" id="3.40.47.10">
    <property type="match status" value="1"/>
</dbReference>
<organism evidence="7 9">
    <name type="scientific">Streptomyces virginiae</name>
    <name type="common">Streptomyces cinnamonensis</name>
    <dbReference type="NCBI Taxonomy" id="1961"/>
    <lineage>
        <taxon>Bacteria</taxon>
        <taxon>Bacillati</taxon>
        <taxon>Actinomycetota</taxon>
        <taxon>Actinomycetes</taxon>
        <taxon>Kitasatosporales</taxon>
        <taxon>Streptomycetaceae</taxon>
        <taxon>Streptomyces</taxon>
    </lineage>
</organism>
<evidence type="ECO:0000313" key="8">
    <source>
        <dbReference type="EMBL" id="WUQ17543.1"/>
    </source>
</evidence>
<dbReference type="RefSeq" id="WP_328959631.1">
    <property type="nucleotide sequence ID" value="NZ_CP108090.1"/>
</dbReference>
<dbReference type="SMART" id="SM00823">
    <property type="entry name" value="PKS_PP"/>
    <property type="match status" value="1"/>
</dbReference>
<dbReference type="SMART" id="SM00825">
    <property type="entry name" value="PKS_KS"/>
    <property type="match status" value="1"/>
</dbReference>
<dbReference type="Pfam" id="PF00975">
    <property type="entry name" value="Thioesterase"/>
    <property type="match status" value="1"/>
</dbReference>
<accession>A0ABZ1T2I3</accession>
<dbReference type="InterPro" id="IPR050091">
    <property type="entry name" value="PKS_NRPS_Biosynth_Enz"/>
</dbReference>
<keyword evidence="4" id="KW-0012">Acyltransferase</keyword>
<dbReference type="InterPro" id="IPR018201">
    <property type="entry name" value="Ketoacyl_synth_AS"/>
</dbReference>
<dbReference type="PROSITE" id="PS50075">
    <property type="entry name" value="CARRIER"/>
    <property type="match status" value="1"/>
</dbReference>
<keyword evidence="9" id="KW-1185">Reference proteome</keyword>
<dbReference type="InterPro" id="IPR001031">
    <property type="entry name" value="Thioesterase"/>
</dbReference>
<gene>
    <name evidence="7" type="ORF">OG517_00520</name>
    <name evidence="8" type="ORF">OG517_42650</name>
</gene>
<dbReference type="InterPro" id="IPR020841">
    <property type="entry name" value="PKS_Beta-ketoAc_synthase_dom"/>
</dbReference>
<dbReference type="InterPro" id="IPR020802">
    <property type="entry name" value="TesA-like"/>
</dbReference>
<dbReference type="PANTHER" id="PTHR43775">
    <property type="entry name" value="FATTY ACID SYNTHASE"/>
    <property type="match status" value="1"/>
</dbReference>
<dbReference type="Gene3D" id="1.10.1200.10">
    <property type="entry name" value="ACP-like"/>
    <property type="match status" value="1"/>
</dbReference>
<dbReference type="Pfam" id="PF00109">
    <property type="entry name" value="ketoacyl-synt"/>
    <property type="match status" value="1"/>
</dbReference>
<dbReference type="InterPro" id="IPR014031">
    <property type="entry name" value="Ketoacyl_synth_C"/>
</dbReference>
<proteinExistence type="predicted"/>
<dbReference type="InterPro" id="IPR006162">
    <property type="entry name" value="Ppantetheine_attach_site"/>
</dbReference>
<dbReference type="InterPro" id="IPR009081">
    <property type="entry name" value="PP-bd_ACP"/>
</dbReference>
<dbReference type="PROSITE" id="PS00012">
    <property type="entry name" value="PHOSPHOPANTETHEINE"/>
    <property type="match status" value="1"/>
</dbReference>
<dbReference type="PROSITE" id="PS52004">
    <property type="entry name" value="KS3_2"/>
    <property type="match status" value="1"/>
</dbReference>
<dbReference type="SUPFAM" id="SSF53901">
    <property type="entry name" value="Thiolase-like"/>
    <property type="match status" value="1"/>
</dbReference>
<dbReference type="Gene3D" id="3.40.50.1820">
    <property type="entry name" value="alpha/beta hydrolase"/>
    <property type="match status" value="1"/>
</dbReference>
<dbReference type="InterPro" id="IPR016039">
    <property type="entry name" value="Thiolase-like"/>
</dbReference>
<evidence type="ECO:0000256" key="2">
    <source>
        <dbReference type="ARBA" id="ARBA00022553"/>
    </source>
</evidence>
<sequence length="935" mass="97069">MNETTGSVHGSAGEAVAVVGMAGRFPGAAGTQEFWRGLVDGVESVRAFSDTELARAGVSPQGIASPTRVPRGADLADADLFDAGFFGVTQRDARLMDPQHRVFLTCAWQALEDAGLAPHAAGGPVGVFASTSLSTYLLANVLRSSEYADAALSYPVLLGNDKDFLATRVSYKLDLRGPSMSVQSACSSSLTAVHLACRALARGEVRAALAGGVSITFPQTSGYEYQEGGILSRDGHCRVFDAGSAGTVKGNGCGVVVLKRLADALADGDRIYAVVRGTAVNNDGSDKIGFTAPGPQGQQAVIRAALQASGIPASDIGYIETHGTGTAVGDPLELHALSAAYRAASGPAPDCLIGSVKANVGHLDAAAGVTGLIKAALALYHQTVPRQINYSTPNPQLRLDRQPFDVPTESLPYPRATPLRAAAVSSFGLGGTNAHAVLEAPPAPTVPAATTATTGGGREVRYPVVLSARDTAALAETARALRVLVDGATPPAVRDIAYTLSTGRALLPVRHVFEAATLAELRAGLDAAAAGELSVAAPPDGGWAHGPALKVALPGHPLRPERHWIEPDTPTATDAAPPAPSASVSPTVTVTVAVASVVGGEVEDGVLEGVLKVLEEGLGIDAIAPDDDFYDLGGDSLLAVELVTALRTLFGIDLDLDEFARLRTPDAMADHVRAARAGTGAAGGGVRAVRDGRGTPVYLVPPAGGTNFLYHRLADRTPAGPALRALSFPSEAAGRPGTLRELAALYVGRIREEQPAGPYRLGGYSFGGNVAFEMAVQLQRAGEEVEQLIMLDTHVPETYVGGHLDAEGFEAAFPVLFEAAAVRGVDPGLLREQGFLEVWQHNHALLKGYYPDRPFAGDVTLLQAEEPEGDALLDALRMNPRDKSVWGAHITGRLLVDKVPGDHFSMFDEGDRIARLGAAFGAALAPHDPEGDPRC</sequence>
<dbReference type="EMBL" id="CP108090">
    <property type="protein sequence ID" value="WUQ10064.1"/>
    <property type="molecule type" value="Genomic_DNA"/>
</dbReference>
<dbReference type="PANTHER" id="PTHR43775:SF37">
    <property type="entry name" value="SI:DKEY-61P9.11"/>
    <property type="match status" value="1"/>
</dbReference>
<dbReference type="CDD" id="cd00833">
    <property type="entry name" value="PKS"/>
    <property type="match status" value="1"/>
</dbReference>
<keyword evidence="3" id="KW-0808">Transferase</keyword>
<evidence type="ECO:0000259" key="6">
    <source>
        <dbReference type="PROSITE" id="PS52004"/>
    </source>
</evidence>
<evidence type="ECO:0000256" key="3">
    <source>
        <dbReference type="ARBA" id="ARBA00022679"/>
    </source>
</evidence>
<dbReference type="SMART" id="SM00824">
    <property type="entry name" value="PKS_TE"/>
    <property type="match status" value="1"/>
</dbReference>
<feature type="domain" description="Ketosynthase family 3 (KS3)" evidence="6">
    <location>
        <begin position="13"/>
        <end position="440"/>
    </location>
</feature>
<dbReference type="SUPFAM" id="SSF47336">
    <property type="entry name" value="ACP-like"/>
    <property type="match status" value="1"/>
</dbReference>
<evidence type="ECO:0000256" key="1">
    <source>
        <dbReference type="ARBA" id="ARBA00022450"/>
    </source>
</evidence>
<dbReference type="InterPro" id="IPR029058">
    <property type="entry name" value="AB_hydrolase_fold"/>
</dbReference>
<protein>
    <submittedName>
        <fullName evidence="7">Thioesterase domain-containing protein</fullName>
    </submittedName>
</protein>
<evidence type="ECO:0000313" key="7">
    <source>
        <dbReference type="EMBL" id="WUQ10064.1"/>
    </source>
</evidence>
<keyword evidence="1" id="KW-0596">Phosphopantetheine</keyword>
<dbReference type="Pfam" id="PF02801">
    <property type="entry name" value="Ketoacyl-synt_C"/>
    <property type="match status" value="1"/>
</dbReference>
<dbReference type="InterPro" id="IPR014030">
    <property type="entry name" value="Ketoacyl_synth_N"/>
</dbReference>
<dbReference type="Proteomes" id="UP001432039">
    <property type="component" value="Chromosome"/>
</dbReference>
<evidence type="ECO:0000313" key="9">
    <source>
        <dbReference type="Proteomes" id="UP001432039"/>
    </source>
</evidence>
<name>A0ABZ1T2I3_STRVG</name>
<dbReference type="EMBL" id="CP108090">
    <property type="protein sequence ID" value="WUQ17543.1"/>
    <property type="molecule type" value="Genomic_DNA"/>
</dbReference>
<dbReference type="SUPFAM" id="SSF53474">
    <property type="entry name" value="alpha/beta-Hydrolases"/>
    <property type="match status" value="1"/>
</dbReference>
<dbReference type="InterPro" id="IPR036736">
    <property type="entry name" value="ACP-like_sf"/>
</dbReference>